<dbReference type="SUPFAM" id="SSF51905">
    <property type="entry name" value="FAD/NAD(P)-binding domain"/>
    <property type="match status" value="1"/>
</dbReference>
<evidence type="ECO:0000313" key="6">
    <source>
        <dbReference type="Proteomes" id="UP000053789"/>
    </source>
</evidence>
<evidence type="ECO:0000256" key="3">
    <source>
        <dbReference type="ARBA" id="ARBA00022857"/>
    </source>
</evidence>
<reference evidence="5" key="1">
    <citation type="submission" date="2015-01" db="EMBL/GenBank/DDBJ databases">
        <title>The Genome Sequence of Cladophialophora bantiana CBS 173.52.</title>
        <authorList>
            <consortium name="The Broad Institute Genomics Platform"/>
            <person name="Cuomo C."/>
            <person name="de Hoog S."/>
            <person name="Gorbushina A."/>
            <person name="Stielow B."/>
            <person name="Teixiera M."/>
            <person name="Abouelleil A."/>
            <person name="Chapman S.B."/>
            <person name="Priest M."/>
            <person name="Young S.K."/>
            <person name="Wortman J."/>
            <person name="Nusbaum C."/>
            <person name="Birren B."/>
        </authorList>
    </citation>
    <scope>NUCLEOTIDE SEQUENCE [LARGE SCALE GENOMIC DNA]</scope>
    <source>
        <strain evidence="5">CBS 173.52</strain>
    </source>
</reference>
<dbReference type="HOGENOM" id="CLU_006937_8_1_1"/>
<evidence type="ECO:0000256" key="4">
    <source>
        <dbReference type="ARBA" id="ARBA00023002"/>
    </source>
</evidence>
<dbReference type="InterPro" id="IPR050775">
    <property type="entry name" value="FAD-binding_Monooxygenases"/>
</dbReference>
<dbReference type="GO" id="GO:0004499">
    <property type="term" value="F:N,N-dimethylaniline monooxygenase activity"/>
    <property type="evidence" value="ECO:0007669"/>
    <property type="project" value="InterPro"/>
</dbReference>
<dbReference type="Gene3D" id="3.50.50.60">
    <property type="entry name" value="FAD/NAD(P)-binding domain"/>
    <property type="match status" value="2"/>
</dbReference>
<protein>
    <recommendedName>
        <fullName evidence="7">FAD/NAD(P)-binding domain-containing protein</fullName>
    </recommendedName>
</protein>
<sequence>MGDPSDLASPVMSTDLDYDVLIIGAGLSGLYSLICMRRLGLRTRVIERGSDVGGVWYWNRYPGARFDSESYTYAFTFSKELLDEWNWKEHFSAQPDTLRYINYITDKFDLRPHVEFHAEVKSARYREDSHSWLLTNQHGHTYTSRFLINALGPLTTLTLPNIPGVHDYKGLAYHTSRWPHEPISFENKRVGVIGTGATGIQTIQEVGKTAKSLHVFQRTANWTAPMRNNDITPEEMKTLRANYPEIYNKCKNSPMGFMFQPDPRNTFDVPQEERQAFWEELYKTRGLAKWVGNFKDLYMNQEANDEFSKWMANKVRQRVHDPVIAEKLIPKDHGFGLRRVPLENRYYELFNRENIQLVDLRETPITKITEHGIKTTSEEIELDMIIYATGFDALTGSYEEIDYHGENGVTLKEKWAKGPQTYLGLTVRGFPNMFNIMGPHQALGNIPHSIEYAVQWVSRFMQYMLDNKITYINADKEGEEEWTEHVFGLTEGLLSVKIDSWMTGVNSNRAGKQQRRIIRYYGSNLEFRRRCEEAAANGYKHFIQA</sequence>
<dbReference type="EMBL" id="KN846996">
    <property type="protein sequence ID" value="KIW89203.1"/>
    <property type="molecule type" value="Genomic_DNA"/>
</dbReference>
<dbReference type="GO" id="GO:0050660">
    <property type="term" value="F:flavin adenine dinucleotide binding"/>
    <property type="evidence" value="ECO:0007669"/>
    <property type="project" value="InterPro"/>
</dbReference>
<keyword evidence="6" id="KW-1185">Reference proteome</keyword>
<gene>
    <name evidence="5" type="ORF">Z519_10055</name>
</gene>
<keyword evidence="4" id="KW-0560">Oxidoreductase</keyword>
<keyword evidence="2" id="KW-0274">FAD</keyword>
<dbReference type="InterPro" id="IPR036188">
    <property type="entry name" value="FAD/NAD-bd_sf"/>
</dbReference>
<keyword evidence="1" id="KW-0285">Flavoprotein</keyword>
<dbReference type="VEuPathDB" id="FungiDB:Z519_10055"/>
<organism evidence="5 6">
    <name type="scientific">Cladophialophora bantiana (strain ATCC 10958 / CBS 173.52 / CDC B-1940 / NIH 8579)</name>
    <name type="common">Xylohypha bantiana</name>
    <dbReference type="NCBI Taxonomy" id="1442370"/>
    <lineage>
        <taxon>Eukaryota</taxon>
        <taxon>Fungi</taxon>
        <taxon>Dikarya</taxon>
        <taxon>Ascomycota</taxon>
        <taxon>Pezizomycotina</taxon>
        <taxon>Eurotiomycetes</taxon>
        <taxon>Chaetothyriomycetidae</taxon>
        <taxon>Chaetothyriales</taxon>
        <taxon>Herpotrichiellaceae</taxon>
        <taxon>Cladophialophora</taxon>
    </lineage>
</organism>
<evidence type="ECO:0008006" key="7">
    <source>
        <dbReference type="Google" id="ProtNLM"/>
    </source>
</evidence>
<dbReference type="PRINTS" id="PR00469">
    <property type="entry name" value="PNDRDTASEII"/>
</dbReference>
<dbReference type="InterPro" id="IPR020946">
    <property type="entry name" value="Flavin_mOase-like"/>
</dbReference>
<name>A0A0D2H7B6_CLAB1</name>
<dbReference type="Pfam" id="PF00743">
    <property type="entry name" value="FMO-like"/>
    <property type="match status" value="1"/>
</dbReference>
<evidence type="ECO:0000256" key="2">
    <source>
        <dbReference type="ARBA" id="ARBA00022827"/>
    </source>
</evidence>
<dbReference type="AlphaFoldDB" id="A0A0D2H7B6"/>
<dbReference type="PANTHER" id="PTHR43098">
    <property type="entry name" value="L-ORNITHINE N(5)-MONOOXYGENASE-RELATED"/>
    <property type="match status" value="1"/>
</dbReference>
<evidence type="ECO:0000313" key="5">
    <source>
        <dbReference type="EMBL" id="KIW89203.1"/>
    </source>
</evidence>
<proteinExistence type="predicted"/>
<accession>A0A0D2H7B6</accession>
<dbReference type="Proteomes" id="UP000053789">
    <property type="component" value="Unassembled WGS sequence"/>
</dbReference>
<dbReference type="OrthoDB" id="66881at2759"/>
<dbReference type="GO" id="GO:0050661">
    <property type="term" value="F:NADP binding"/>
    <property type="evidence" value="ECO:0007669"/>
    <property type="project" value="InterPro"/>
</dbReference>
<dbReference type="PANTHER" id="PTHR43098:SF5">
    <property type="entry name" value="DUAL-FUNCTIONAL MONOOXYGENASE_METHYLTRANSFERASE PSOF"/>
    <property type="match status" value="1"/>
</dbReference>
<evidence type="ECO:0000256" key="1">
    <source>
        <dbReference type="ARBA" id="ARBA00022630"/>
    </source>
</evidence>
<dbReference type="RefSeq" id="XP_016615872.1">
    <property type="nucleotide sequence ID" value="XM_016767774.1"/>
</dbReference>
<keyword evidence="3" id="KW-0521">NADP</keyword>
<dbReference type="GeneID" id="27702983"/>